<dbReference type="Ensembl" id="ENSCJPT00005011261.1">
    <property type="protein sequence ID" value="ENSCJPP00005007262.1"/>
    <property type="gene ID" value="ENSCJPG00005006696.1"/>
</dbReference>
<protein>
    <recommendedName>
        <fullName evidence="2">MACPF domain-containing protein</fullName>
    </recommendedName>
</protein>
<dbReference type="InterPro" id="IPR020864">
    <property type="entry name" value="MACPF"/>
</dbReference>
<reference evidence="3" key="1">
    <citation type="submission" date="2025-08" db="UniProtKB">
        <authorList>
            <consortium name="Ensembl"/>
        </authorList>
    </citation>
    <scope>IDENTIFICATION</scope>
</reference>
<dbReference type="AlphaFoldDB" id="A0A8C2T210"/>
<dbReference type="Proteomes" id="UP000694412">
    <property type="component" value="Unassembled WGS sequence"/>
</dbReference>
<evidence type="ECO:0000313" key="4">
    <source>
        <dbReference type="Proteomes" id="UP000694412"/>
    </source>
</evidence>
<proteinExistence type="predicted"/>
<feature type="compositionally biased region" description="Polar residues" evidence="1">
    <location>
        <begin position="180"/>
        <end position="189"/>
    </location>
</feature>
<reference evidence="3" key="2">
    <citation type="submission" date="2025-09" db="UniProtKB">
        <authorList>
            <consortium name="Ensembl"/>
        </authorList>
    </citation>
    <scope>IDENTIFICATION</scope>
</reference>
<evidence type="ECO:0000259" key="2">
    <source>
        <dbReference type="Pfam" id="PF01823"/>
    </source>
</evidence>
<evidence type="ECO:0000256" key="1">
    <source>
        <dbReference type="SAM" id="MobiDB-lite"/>
    </source>
</evidence>
<keyword evidence="4" id="KW-1185">Reference proteome</keyword>
<evidence type="ECO:0000313" key="3">
    <source>
        <dbReference type="Ensembl" id="ENSCJPP00005007262.1"/>
    </source>
</evidence>
<feature type="region of interest" description="Disordered" evidence="1">
    <location>
        <begin position="177"/>
        <end position="212"/>
    </location>
</feature>
<dbReference type="GeneTree" id="ENSGT00940000154393"/>
<sequence>MESQEKEADDVEKAKLLGFSLSVSAKAAFWGFSVEGGTDHSSSSQKEGTRHSRSEQTYICSSRYHYIPTASCFFQRDQLRLSDGALRELQCIEDLLSVTQEADRLHMLKSRCASFFSRFGSHVSQGPLHFGGIFWWKASSEGFREEQREEMKQQASEALNSFVRASFSIFAGTAGGNVDVSKSSSQASLGRSDRSSSHTAIQLSVTNTGGPSETDSLAQWKCGLVASNTTWFVIDRGYQMIPVWDIIQSNHSKDFKSTYQMSSGLRAAYEALTKHSVGTVFGEELASAVEEARAFLEHVKTWEVTTDERKLLTLM</sequence>
<feature type="compositionally biased region" description="Polar residues" evidence="1">
    <location>
        <begin position="197"/>
        <end position="212"/>
    </location>
</feature>
<feature type="domain" description="MACPF" evidence="2">
    <location>
        <begin position="49"/>
        <end position="220"/>
    </location>
</feature>
<name>A0A8C2T210_COTJA</name>
<accession>A0A8C2T210</accession>
<dbReference type="Pfam" id="PF01823">
    <property type="entry name" value="MACPF"/>
    <property type="match status" value="1"/>
</dbReference>
<organism evidence="3 4">
    <name type="scientific">Coturnix japonica</name>
    <name type="common">Japanese quail</name>
    <name type="synonym">Coturnix coturnix japonica</name>
    <dbReference type="NCBI Taxonomy" id="93934"/>
    <lineage>
        <taxon>Eukaryota</taxon>
        <taxon>Metazoa</taxon>
        <taxon>Chordata</taxon>
        <taxon>Craniata</taxon>
        <taxon>Vertebrata</taxon>
        <taxon>Euteleostomi</taxon>
        <taxon>Archelosauria</taxon>
        <taxon>Archosauria</taxon>
        <taxon>Dinosauria</taxon>
        <taxon>Saurischia</taxon>
        <taxon>Theropoda</taxon>
        <taxon>Coelurosauria</taxon>
        <taxon>Aves</taxon>
        <taxon>Neognathae</taxon>
        <taxon>Galloanserae</taxon>
        <taxon>Galliformes</taxon>
        <taxon>Phasianidae</taxon>
        <taxon>Perdicinae</taxon>
        <taxon>Coturnix</taxon>
    </lineage>
</organism>